<sequence>MSPKSVCTEHVDIAKPVDVAVALPAMPSFLQNMTDEERSRMERKLVRKIDFRLLVMTFVMYVLNYLDRNNIASAKLGGLEEDLGLQGNEFQTTVSILFVGYILMQVPSNLLLNKFGKPSLYLPTAMVIWGTISTATAAATSFSGLVACRFFLGFAEAAYFPGCLYLLSCWYTRKEMVKRTALLYSDSIISGAFSGLIAAGVINNLNGARGLLAWRWLFIIEGAITIAVAFIAYFIIPDLPRTTSWLSEEEKELAAWRLEEDIGEDDWVDGEQQSFYLGAKRAFLDYKVWLLLGTVYGTTSAGSITNFFPAVMKGLGRGDVETLLLTTPPYLIGAVALIGNAWHSDKTGERFLHIFIPAVLAIAAFILGAATTSFVPRYISMCFLISTIYSGYIVGLGYISNVIPRPADKRAAAIAIITCLSNACQIYTSYFYPNSDAPRYTKAFCINIAMLAMSCAFATVLRICLGRENRKLDAEDVAMEENGVRGLGFRYLV</sequence>
<evidence type="ECO:0000256" key="1">
    <source>
        <dbReference type="ARBA" id="ARBA00004141"/>
    </source>
</evidence>
<dbReference type="OrthoDB" id="2250022at2759"/>
<dbReference type="RefSeq" id="XP_040665601.1">
    <property type="nucleotide sequence ID" value="XM_040818299.1"/>
</dbReference>
<name>A0A1L9PEC3_ASPVE</name>
<evidence type="ECO:0000256" key="6">
    <source>
        <dbReference type="ARBA" id="ARBA00023136"/>
    </source>
</evidence>
<proteinExistence type="inferred from homology"/>
<keyword evidence="5 7" id="KW-1133">Transmembrane helix</keyword>
<feature type="transmembrane region" description="Helical" evidence="7">
    <location>
        <begin position="444"/>
        <end position="465"/>
    </location>
</feature>
<keyword evidence="10" id="KW-1185">Reference proteome</keyword>
<protein>
    <recommendedName>
        <fullName evidence="8">Major facilitator superfamily (MFS) profile domain-containing protein</fullName>
    </recommendedName>
</protein>
<accession>A0A1L9PEC3</accession>
<dbReference type="FunFam" id="1.20.1250.20:FF:000057">
    <property type="entry name" value="MFS general substrate transporter"/>
    <property type="match status" value="1"/>
</dbReference>
<feature type="transmembrane region" description="Helical" evidence="7">
    <location>
        <begin position="288"/>
        <end position="311"/>
    </location>
</feature>
<reference evidence="10" key="1">
    <citation type="journal article" date="2017" name="Genome Biol.">
        <title>Comparative genomics reveals high biological diversity and specific adaptations in the industrially and medically important fungal genus Aspergillus.</title>
        <authorList>
            <person name="de Vries R.P."/>
            <person name="Riley R."/>
            <person name="Wiebenga A."/>
            <person name="Aguilar-Osorio G."/>
            <person name="Amillis S."/>
            <person name="Uchima C.A."/>
            <person name="Anderluh G."/>
            <person name="Asadollahi M."/>
            <person name="Askin M."/>
            <person name="Barry K."/>
            <person name="Battaglia E."/>
            <person name="Bayram O."/>
            <person name="Benocci T."/>
            <person name="Braus-Stromeyer S.A."/>
            <person name="Caldana C."/>
            <person name="Canovas D."/>
            <person name="Cerqueira G.C."/>
            <person name="Chen F."/>
            <person name="Chen W."/>
            <person name="Choi C."/>
            <person name="Clum A."/>
            <person name="Dos Santos R.A."/>
            <person name="Damasio A.R."/>
            <person name="Diallinas G."/>
            <person name="Emri T."/>
            <person name="Fekete E."/>
            <person name="Flipphi M."/>
            <person name="Freyberg S."/>
            <person name="Gallo A."/>
            <person name="Gournas C."/>
            <person name="Habgood R."/>
            <person name="Hainaut M."/>
            <person name="Harispe M.L."/>
            <person name="Henrissat B."/>
            <person name="Hilden K.S."/>
            <person name="Hope R."/>
            <person name="Hossain A."/>
            <person name="Karabika E."/>
            <person name="Karaffa L."/>
            <person name="Karanyi Z."/>
            <person name="Krasevec N."/>
            <person name="Kuo A."/>
            <person name="Kusch H."/>
            <person name="LaButti K."/>
            <person name="Lagendijk E.L."/>
            <person name="Lapidus A."/>
            <person name="Levasseur A."/>
            <person name="Lindquist E."/>
            <person name="Lipzen A."/>
            <person name="Logrieco A.F."/>
            <person name="MacCabe A."/>
            <person name="Maekelae M.R."/>
            <person name="Malavazi I."/>
            <person name="Melin P."/>
            <person name="Meyer V."/>
            <person name="Mielnichuk N."/>
            <person name="Miskei M."/>
            <person name="Molnar A.P."/>
            <person name="Mule G."/>
            <person name="Ngan C.Y."/>
            <person name="Orejas M."/>
            <person name="Orosz E."/>
            <person name="Ouedraogo J.P."/>
            <person name="Overkamp K.M."/>
            <person name="Park H.-S."/>
            <person name="Perrone G."/>
            <person name="Piumi F."/>
            <person name="Punt P.J."/>
            <person name="Ram A.F."/>
            <person name="Ramon A."/>
            <person name="Rauscher S."/>
            <person name="Record E."/>
            <person name="Riano-Pachon D.M."/>
            <person name="Robert V."/>
            <person name="Roehrig J."/>
            <person name="Ruller R."/>
            <person name="Salamov A."/>
            <person name="Salih N.S."/>
            <person name="Samson R.A."/>
            <person name="Sandor E."/>
            <person name="Sanguinetti M."/>
            <person name="Schuetze T."/>
            <person name="Sepcic K."/>
            <person name="Shelest E."/>
            <person name="Sherlock G."/>
            <person name="Sophianopoulou V."/>
            <person name="Squina F.M."/>
            <person name="Sun H."/>
            <person name="Susca A."/>
            <person name="Todd R.B."/>
            <person name="Tsang A."/>
            <person name="Unkles S.E."/>
            <person name="van de Wiele N."/>
            <person name="van Rossen-Uffink D."/>
            <person name="Oliveira J.V."/>
            <person name="Vesth T.C."/>
            <person name="Visser J."/>
            <person name="Yu J.-H."/>
            <person name="Zhou M."/>
            <person name="Andersen M.R."/>
            <person name="Archer D.B."/>
            <person name="Baker S.E."/>
            <person name="Benoit I."/>
            <person name="Brakhage A.A."/>
            <person name="Braus G.H."/>
            <person name="Fischer R."/>
            <person name="Frisvad J.C."/>
            <person name="Goldman G.H."/>
            <person name="Houbraken J."/>
            <person name="Oakley B."/>
            <person name="Pocsi I."/>
            <person name="Scazzocchio C."/>
            <person name="Seiboth B."/>
            <person name="vanKuyk P.A."/>
            <person name="Wortman J."/>
            <person name="Dyer P.S."/>
            <person name="Grigoriev I.V."/>
        </authorList>
    </citation>
    <scope>NUCLEOTIDE SEQUENCE [LARGE SCALE GENOMIC DNA]</scope>
    <source>
        <strain evidence="10">CBS 583.65</strain>
    </source>
</reference>
<feature type="transmembrane region" description="Helical" evidence="7">
    <location>
        <begin position="49"/>
        <end position="66"/>
    </location>
</feature>
<dbReference type="FunFam" id="1.20.1250.20:FF:000013">
    <property type="entry name" value="MFS general substrate transporter"/>
    <property type="match status" value="1"/>
</dbReference>
<evidence type="ECO:0000256" key="3">
    <source>
        <dbReference type="ARBA" id="ARBA00022448"/>
    </source>
</evidence>
<feature type="transmembrane region" description="Helical" evidence="7">
    <location>
        <begin position="323"/>
        <end position="342"/>
    </location>
</feature>
<feature type="domain" description="Major facilitator superfamily (MFS) profile" evidence="8">
    <location>
        <begin position="53"/>
        <end position="470"/>
    </location>
</feature>
<keyword evidence="6 7" id="KW-0472">Membrane</keyword>
<keyword evidence="4 7" id="KW-0812">Transmembrane</keyword>
<evidence type="ECO:0000256" key="5">
    <source>
        <dbReference type="ARBA" id="ARBA00022989"/>
    </source>
</evidence>
<dbReference type="InterPro" id="IPR020846">
    <property type="entry name" value="MFS_dom"/>
</dbReference>
<dbReference type="AlphaFoldDB" id="A0A1L9PEC3"/>
<gene>
    <name evidence="9" type="ORF">ASPVEDRAFT_883664</name>
</gene>
<dbReference type="Pfam" id="PF07690">
    <property type="entry name" value="MFS_1"/>
    <property type="match status" value="1"/>
</dbReference>
<feature type="transmembrane region" description="Helical" evidence="7">
    <location>
        <begin position="119"/>
        <end position="138"/>
    </location>
</feature>
<evidence type="ECO:0000313" key="10">
    <source>
        <dbReference type="Proteomes" id="UP000184073"/>
    </source>
</evidence>
<dbReference type="Gene3D" id="1.20.1250.20">
    <property type="entry name" value="MFS general substrate transporter like domains"/>
    <property type="match status" value="2"/>
</dbReference>
<evidence type="ECO:0000313" key="9">
    <source>
        <dbReference type="EMBL" id="OJI99838.1"/>
    </source>
</evidence>
<dbReference type="InterPro" id="IPR036259">
    <property type="entry name" value="MFS_trans_sf"/>
</dbReference>
<feature type="transmembrane region" description="Helical" evidence="7">
    <location>
        <begin position="183"/>
        <end position="202"/>
    </location>
</feature>
<feature type="transmembrane region" description="Helical" evidence="7">
    <location>
        <begin position="150"/>
        <end position="171"/>
    </location>
</feature>
<dbReference type="EMBL" id="KV878127">
    <property type="protein sequence ID" value="OJI99838.1"/>
    <property type="molecule type" value="Genomic_DNA"/>
</dbReference>
<feature type="transmembrane region" description="Helical" evidence="7">
    <location>
        <begin position="411"/>
        <end position="432"/>
    </location>
</feature>
<dbReference type="InterPro" id="IPR011701">
    <property type="entry name" value="MFS"/>
</dbReference>
<feature type="transmembrane region" description="Helical" evidence="7">
    <location>
        <begin position="90"/>
        <end position="112"/>
    </location>
</feature>
<dbReference type="GO" id="GO:0022857">
    <property type="term" value="F:transmembrane transporter activity"/>
    <property type="evidence" value="ECO:0007669"/>
    <property type="project" value="InterPro"/>
</dbReference>
<organism evidence="9 10">
    <name type="scientific">Aspergillus versicolor CBS 583.65</name>
    <dbReference type="NCBI Taxonomy" id="1036611"/>
    <lineage>
        <taxon>Eukaryota</taxon>
        <taxon>Fungi</taxon>
        <taxon>Dikarya</taxon>
        <taxon>Ascomycota</taxon>
        <taxon>Pezizomycotina</taxon>
        <taxon>Eurotiomycetes</taxon>
        <taxon>Eurotiomycetidae</taxon>
        <taxon>Eurotiales</taxon>
        <taxon>Aspergillaceae</taxon>
        <taxon>Aspergillus</taxon>
        <taxon>Aspergillus subgen. Nidulantes</taxon>
    </lineage>
</organism>
<evidence type="ECO:0000256" key="4">
    <source>
        <dbReference type="ARBA" id="ARBA00022692"/>
    </source>
</evidence>
<dbReference type="PANTHER" id="PTHR43791">
    <property type="entry name" value="PERMEASE-RELATED"/>
    <property type="match status" value="1"/>
</dbReference>
<dbReference type="VEuPathDB" id="FungiDB:ASPVEDRAFT_883664"/>
<feature type="transmembrane region" description="Helical" evidence="7">
    <location>
        <begin position="354"/>
        <end position="372"/>
    </location>
</feature>
<comment type="similarity">
    <text evidence="2">Belongs to the major facilitator superfamily.</text>
</comment>
<dbReference type="GeneID" id="63733810"/>
<evidence type="ECO:0000259" key="8">
    <source>
        <dbReference type="PROSITE" id="PS50850"/>
    </source>
</evidence>
<feature type="transmembrane region" description="Helical" evidence="7">
    <location>
        <begin position="214"/>
        <end position="236"/>
    </location>
</feature>
<keyword evidence="3" id="KW-0813">Transport</keyword>
<dbReference type="PANTHER" id="PTHR43791:SF92">
    <property type="entry name" value="AGL026WP"/>
    <property type="match status" value="1"/>
</dbReference>
<evidence type="ECO:0000256" key="7">
    <source>
        <dbReference type="SAM" id="Phobius"/>
    </source>
</evidence>
<dbReference type="SUPFAM" id="SSF103473">
    <property type="entry name" value="MFS general substrate transporter"/>
    <property type="match status" value="1"/>
</dbReference>
<feature type="transmembrane region" description="Helical" evidence="7">
    <location>
        <begin position="378"/>
        <end position="399"/>
    </location>
</feature>
<dbReference type="PROSITE" id="PS50850">
    <property type="entry name" value="MFS"/>
    <property type="match status" value="1"/>
</dbReference>
<dbReference type="GO" id="GO:0016020">
    <property type="term" value="C:membrane"/>
    <property type="evidence" value="ECO:0007669"/>
    <property type="project" value="UniProtKB-SubCell"/>
</dbReference>
<dbReference type="Proteomes" id="UP000184073">
    <property type="component" value="Unassembled WGS sequence"/>
</dbReference>
<comment type="subcellular location">
    <subcellularLocation>
        <location evidence="1">Membrane</location>
        <topology evidence="1">Multi-pass membrane protein</topology>
    </subcellularLocation>
</comment>
<evidence type="ECO:0000256" key="2">
    <source>
        <dbReference type="ARBA" id="ARBA00008335"/>
    </source>
</evidence>